<dbReference type="RefSeq" id="WP_379877033.1">
    <property type="nucleotide sequence ID" value="NZ_JBHUIP010000012.1"/>
</dbReference>
<keyword evidence="1" id="KW-1133">Transmembrane helix</keyword>
<accession>A0ABW5DX33</accession>
<evidence type="ECO:0000313" key="4">
    <source>
        <dbReference type="Proteomes" id="UP001597295"/>
    </source>
</evidence>
<feature type="domain" description="Immunity protein 63" evidence="2">
    <location>
        <begin position="44"/>
        <end position="121"/>
    </location>
</feature>
<dbReference type="EMBL" id="JBHUIP010000012">
    <property type="protein sequence ID" value="MFD2263991.1"/>
    <property type="molecule type" value="Genomic_DNA"/>
</dbReference>
<sequence length="147" mass="16893">MDQHIDPSWHGRNAAGETLDFTRCPPVTFDRPEGDATPFIEGGDGLFHFIISERGQERRRKSGDADQVLYLLFCSITFMLAVRFELTNRIAGQDSRRQMFAKQVALLALLNARWAESQAVEHRRILRTAPFTDSPLERLRAGLRRFF</sequence>
<keyword evidence="1" id="KW-0812">Transmembrane</keyword>
<evidence type="ECO:0000313" key="3">
    <source>
        <dbReference type="EMBL" id="MFD2263991.1"/>
    </source>
</evidence>
<protein>
    <submittedName>
        <fullName evidence="3">Imm63 family immunity protein</fullName>
    </submittedName>
</protein>
<evidence type="ECO:0000256" key="1">
    <source>
        <dbReference type="SAM" id="Phobius"/>
    </source>
</evidence>
<dbReference type="Pfam" id="PF15599">
    <property type="entry name" value="Imm63"/>
    <property type="match status" value="1"/>
</dbReference>
<gene>
    <name evidence="3" type="ORF">ACFSM5_13900</name>
</gene>
<proteinExistence type="predicted"/>
<reference evidence="4" key="1">
    <citation type="journal article" date="2019" name="Int. J. Syst. Evol. Microbiol.">
        <title>The Global Catalogue of Microorganisms (GCM) 10K type strain sequencing project: providing services to taxonomists for standard genome sequencing and annotation.</title>
        <authorList>
            <consortium name="The Broad Institute Genomics Platform"/>
            <consortium name="The Broad Institute Genome Sequencing Center for Infectious Disease"/>
            <person name="Wu L."/>
            <person name="Ma J."/>
        </authorList>
    </citation>
    <scope>NUCLEOTIDE SEQUENCE [LARGE SCALE GENOMIC DNA]</scope>
    <source>
        <strain evidence="4">CGMCC 1.19062</strain>
    </source>
</reference>
<dbReference type="Proteomes" id="UP001597295">
    <property type="component" value="Unassembled WGS sequence"/>
</dbReference>
<comment type="caution">
    <text evidence="3">The sequence shown here is derived from an EMBL/GenBank/DDBJ whole genome shotgun (WGS) entry which is preliminary data.</text>
</comment>
<organism evidence="3 4">
    <name type="scientific">Lacibacterium aquatile</name>
    <dbReference type="NCBI Taxonomy" id="1168082"/>
    <lineage>
        <taxon>Bacteria</taxon>
        <taxon>Pseudomonadati</taxon>
        <taxon>Pseudomonadota</taxon>
        <taxon>Alphaproteobacteria</taxon>
        <taxon>Rhodospirillales</taxon>
        <taxon>Rhodospirillaceae</taxon>
    </lineage>
</organism>
<keyword evidence="4" id="KW-1185">Reference proteome</keyword>
<dbReference type="InterPro" id="IPR028952">
    <property type="entry name" value="Imm63"/>
</dbReference>
<feature type="transmembrane region" description="Helical" evidence="1">
    <location>
        <begin position="68"/>
        <end position="86"/>
    </location>
</feature>
<keyword evidence="1" id="KW-0472">Membrane</keyword>
<evidence type="ECO:0000259" key="2">
    <source>
        <dbReference type="Pfam" id="PF15599"/>
    </source>
</evidence>
<name>A0ABW5DX33_9PROT</name>